<feature type="transmembrane region" description="Helical" evidence="1">
    <location>
        <begin position="112"/>
        <end position="129"/>
    </location>
</feature>
<keyword evidence="1" id="KW-0472">Membrane</keyword>
<proteinExistence type="predicted"/>
<name>A0A6J8DCU6_MYTCO</name>
<feature type="transmembrane region" description="Helical" evidence="1">
    <location>
        <begin position="79"/>
        <end position="100"/>
    </location>
</feature>
<keyword evidence="1" id="KW-1133">Transmembrane helix</keyword>
<evidence type="ECO:0000313" key="3">
    <source>
        <dbReference type="Proteomes" id="UP000507470"/>
    </source>
</evidence>
<keyword evidence="3" id="KW-1185">Reference proteome</keyword>
<feature type="transmembrane region" description="Helical" evidence="1">
    <location>
        <begin position="46"/>
        <end position="67"/>
    </location>
</feature>
<dbReference type="EMBL" id="CACVKT020007232">
    <property type="protein sequence ID" value="CAC5406488.1"/>
    <property type="molecule type" value="Genomic_DNA"/>
</dbReference>
<organism evidence="2 3">
    <name type="scientific">Mytilus coruscus</name>
    <name type="common">Sea mussel</name>
    <dbReference type="NCBI Taxonomy" id="42192"/>
    <lineage>
        <taxon>Eukaryota</taxon>
        <taxon>Metazoa</taxon>
        <taxon>Spiralia</taxon>
        <taxon>Lophotrochozoa</taxon>
        <taxon>Mollusca</taxon>
        <taxon>Bivalvia</taxon>
        <taxon>Autobranchia</taxon>
        <taxon>Pteriomorphia</taxon>
        <taxon>Mytilida</taxon>
        <taxon>Mytiloidea</taxon>
        <taxon>Mytilidae</taxon>
        <taxon>Mytilinae</taxon>
        <taxon>Mytilus</taxon>
    </lineage>
</organism>
<evidence type="ECO:0000256" key="1">
    <source>
        <dbReference type="SAM" id="Phobius"/>
    </source>
</evidence>
<dbReference type="AlphaFoldDB" id="A0A6J8DCU6"/>
<gene>
    <name evidence="2" type="ORF">MCOR_40059</name>
</gene>
<dbReference type="Proteomes" id="UP000507470">
    <property type="component" value="Unassembled WGS sequence"/>
</dbReference>
<evidence type="ECO:0000313" key="2">
    <source>
        <dbReference type="EMBL" id="CAC5406488.1"/>
    </source>
</evidence>
<feature type="transmembrane region" description="Helical" evidence="1">
    <location>
        <begin position="135"/>
        <end position="159"/>
    </location>
</feature>
<protein>
    <submittedName>
        <fullName evidence="2">Uncharacterized protein</fullName>
    </submittedName>
</protein>
<accession>A0A6J8DCU6</accession>
<keyword evidence="1" id="KW-0812">Transmembrane</keyword>
<sequence length="201" mass="22619">MDEITVEYCCFDEIGTEYMDKASFMLKCLLDLECCCKASYASKWTFRIITGFVVSEIEFIIVCRFNSDVYLDDNIRKGLFGFLTAYIPVVYLSLSCWTICNNRQTTVTVNKILDIISDALLVTYNYILTDDVSGTFATICVVLAAINMLMALLTLITIAGSEAQYGGHFDQSHEDNVLLTDAENDSYHQLQKCTNKKSTSV</sequence>
<reference evidence="2 3" key="1">
    <citation type="submission" date="2020-06" db="EMBL/GenBank/DDBJ databases">
        <authorList>
            <person name="Li R."/>
            <person name="Bekaert M."/>
        </authorList>
    </citation>
    <scope>NUCLEOTIDE SEQUENCE [LARGE SCALE GENOMIC DNA]</scope>
    <source>
        <strain evidence="3">wild</strain>
    </source>
</reference>